<feature type="compositionally biased region" description="Basic and acidic residues" evidence="1">
    <location>
        <begin position="372"/>
        <end position="382"/>
    </location>
</feature>
<feature type="compositionally biased region" description="Basic and acidic residues" evidence="1">
    <location>
        <begin position="312"/>
        <end position="323"/>
    </location>
</feature>
<dbReference type="EMBL" id="CADCXV010001036">
    <property type="protein sequence ID" value="CAB0040568.1"/>
    <property type="molecule type" value="Genomic_DNA"/>
</dbReference>
<feature type="region of interest" description="Disordered" evidence="1">
    <location>
        <begin position="157"/>
        <end position="207"/>
    </location>
</feature>
<dbReference type="InterPro" id="IPR036397">
    <property type="entry name" value="RNaseH_sf"/>
</dbReference>
<feature type="region of interest" description="Disordered" evidence="1">
    <location>
        <begin position="239"/>
        <end position="282"/>
    </location>
</feature>
<organism evidence="2 3">
    <name type="scientific">Trichogramma brassicae</name>
    <dbReference type="NCBI Taxonomy" id="86971"/>
    <lineage>
        <taxon>Eukaryota</taxon>
        <taxon>Metazoa</taxon>
        <taxon>Ecdysozoa</taxon>
        <taxon>Arthropoda</taxon>
        <taxon>Hexapoda</taxon>
        <taxon>Insecta</taxon>
        <taxon>Pterygota</taxon>
        <taxon>Neoptera</taxon>
        <taxon>Endopterygota</taxon>
        <taxon>Hymenoptera</taxon>
        <taxon>Apocrita</taxon>
        <taxon>Proctotrupomorpha</taxon>
        <taxon>Chalcidoidea</taxon>
        <taxon>Trichogrammatidae</taxon>
        <taxon>Trichogramma</taxon>
    </lineage>
</organism>
<keyword evidence="3" id="KW-1185">Reference proteome</keyword>
<reference evidence="2 3" key="1">
    <citation type="submission" date="2020-02" db="EMBL/GenBank/DDBJ databases">
        <authorList>
            <person name="Ferguson B K."/>
        </authorList>
    </citation>
    <scope>NUCLEOTIDE SEQUENCE [LARGE SCALE GENOMIC DNA]</scope>
</reference>
<feature type="compositionally biased region" description="Low complexity" evidence="1">
    <location>
        <begin position="166"/>
        <end position="191"/>
    </location>
</feature>
<name>A0A6H5IZV1_9HYME</name>
<dbReference type="SUPFAM" id="SSF53098">
    <property type="entry name" value="Ribonuclease H-like"/>
    <property type="match status" value="1"/>
</dbReference>
<proteinExistence type="predicted"/>
<dbReference type="AlphaFoldDB" id="A0A6H5IZV1"/>
<protein>
    <recommendedName>
        <fullName evidence="4">Integrase catalytic domain-containing protein</fullName>
    </recommendedName>
</protein>
<accession>A0A6H5IZV1</accession>
<sequence>MWRKAMQNQGVEIVFSSIRHLQSNHIERYNKEIGRFLRTLVGQEHKTWSIWRDLIAEVINSTINDTTGIAMQVIDLTEDDDMLEVVEVHVRPGPSRRDDNIIVDLTREEIGPAIAQSVPRRRDRDNRVDRLEDADEIGRKRRHFQWWLDGIHVPGLHHHPEKANEPSATARRSPPQSRSSRSRTSNINTSQQRTPSPSVASTITTSEVSSASLSWYVNKENREAEEDARERAELVRLTFQSSDDDTMPSRPPSAAYDPVNSSSDDNNNSDDDDTHSGRSYATLQLTRRIRGPYCRHTWDPRRGTSKSAVASEGEKRQIERAEFPTRRSRGRVPMYGHLSALRSAEKSLELRLACERWCMCCHVERQGPTSDAARDNESDEHSSSATAVSVHQATRRHLARTAPPL</sequence>
<dbReference type="Gene3D" id="3.30.420.10">
    <property type="entry name" value="Ribonuclease H-like superfamily/Ribonuclease H"/>
    <property type="match status" value="1"/>
</dbReference>
<evidence type="ECO:0000313" key="3">
    <source>
        <dbReference type="Proteomes" id="UP000479190"/>
    </source>
</evidence>
<dbReference type="GO" id="GO:0003676">
    <property type="term" value="F:nucleic acid binding"/>
    <property type="evidence" value="ECO:0007669"/>
    <property type="project" value="InterPro"/>
</dbReference>
<feature type="compositionally biased region" description="Polar residues" evidence="1">
    <location>
        <begin position="192"/>
        <end position="207"/>
    </location>
</feature>
<feature type="compositionally biased region" description="Polar residues" evidence="1">
    <location>
        <begin position="383"/>
        <end position="392"/>
    </location>
</feature>
<dbReference type="OrthoDB" id="6759385at2759"/>
<gene>
    <name evidence="2" type="ORF">TBRA_LOCUS12269</name>
</gene>
<feature type="region of interest" description="Disordered" evidence="1">
    <location>
        <begin position="367"/>
        <end position="405"/>
    </location>
</feature>
<dbReference type="InterPro" id="IPR012337">
    <property type="entry name" value="RNaseH-like_sf"/>
</dbReference>
<evidence type="ECO:0000256" key="1">
    <source>
        <dbReference type="SAM" id="MobiDB-lite"/>
    </source>
</evidence>
<evidence type="ECO:0000313" key="2">
    <source>
        <dbReference type="EMBL" id="CAB0040568.1"/>
    </source>
</evidence>
<feature type="region of interest" description="Disordered" evidence="1">
    <location>
        <begin position="294"/>
        <end position="323"/>
    </location>
</feature>
<evidence type="ECO:0008006" key="4">
    <source>
        <dbReference type="Google" id="ProtNLM"/>
    </source>
</evidence>
<dbReference type="Proteomes" id="UP000479190">
    <property type="component" value="Unassembled WGS sequence"/>
</dbReference>